<evidence type="ECO:0000259" key="7">
    <source>
        <dbReference type="Pfam" id="PF01895"/>
    </source>
</evidence>
<feature type="transmembrane region" description="Helical" evidence="6">
    <location>
        <begin position="212"/>
        <end position="235"/>
    </location>
</feature>
<proteinExistence type="predicted"/>
<dbReference type="AlphaFoldDB" id="A0A0C1TS85"/>
<dbReference type="Pfam" id="PF02690">
    <property type="entry name" value="Na_Pi_cotrans"/>
    <property type="match status" value="1"/>
</dbReference>
<feature type="transmembrane region" description="Helical" evidence="6">
    <location>
        <begin position="175"/>
        <end position="200"/>
    </location>
</feature>
<evidence type="ECO:0000256" key="1">
    <source>
        <dbReference type="ARBA" id="ARBA00004651"/>
    </source>
</evidence>
<dbReference type="PANTHER" id="PTHR10010">
    <property type="entry name" value="SOLUTE CARRIER FAMILY 34 SODIUM PHOSPHATE , MEMBER 2-RELATED"/>
    <property type="match status" value="1"/>
</dbReference>
<dbReference type="PANTHER" id="PTHR10010:SF46">
    <property type="entry name" value="SODIUM-DEPENDENT PHOSPHATE TRANSPORT PROTEIN 2B"/>
    <property type="match status" value="1"/>
</dbReference>
<keyword evidence="4 6" id="KW-1133">Transmembrane helix</keyword>
<dbReference type="Proteomes" id="UP000031433">
    <property type="component" value="Unassembled WGS sequence"/>
</dbReference>
<accession>A0A0C1TS85</accession>
<dbReference type="NCBIfam" id="NF037997">
    <property type="entry name" value="Na_Pi_symport"/>
    <property type="match status" value="1"/>
</dbReference>
<reference evidence="8 9" key="1">
    <citation type="submission" date="2015-01" db="EMBL/GenBank/DDBJ databases">
        <title>Genome sequence of the anaerobic bacterium Geobacter soli GSS01, a dissimilatory Fe(III) reducer from soil.</title>
        <authorList>
            <person name="Yang G."/>
            <person name="Zhou S."/>
        </authorList>
    </citation>
    <scope>NUCLEOTIDE SEQUENCE [LARGE SCALE GENOMIC DNA]</scope>
    <source>
        <strain evidence="8 9">GSS01</strain>
    </source>
</reference>
<dbReference type="Gene3D" id="1.20.58.220">
    <property type="entry name" value="Phosphate transport system protein phou homolog 2, domain 2"/>
    <property type="match status" value="1"/>
</dbReference>
<dbReference type="InterPro" id="IPR038078">
    <property type="entry name" value="PhoU-like_sf"/>
</dbReference>
<evidence type="ECO:0000256" key="6">
    <source>
        <dbReference type="SAM" id="Phobius"/>
    </source>
</evidence>
<feature type="domain" description="PhoU" evidence="7">
    <location>
        <begin position="349"/>
        <end position="433"/>
    </location>
</feature>
<feature type="transmembrane region" description="Helical" evidence="6">
    <location>
        <begin position="242"/>
        <end position="269"/>
    </location>
</feature>
<comment type="caution">
    <text evidence="8">The sequence shown here is derived from an EMBL/GenBank/DDBJ whole genome shotgun (WGS) entry which is preliminary data.</text>
</comment>
<dbReference type="RefSeq" id="WP_039644547.1">
    <property type="nucleotide sequence ID" value="NZ_JXBL01000001.1"/>
</dbReference>
<dbReference type="EMBL" id="JXBL01000001">
    <property type="protein sequence ID" value="KIE42203.1"/>
    <property type="molecule type" value="Genomic_DNA"/>
</dbReference>
<evidence type="ECO:0000256" key="3">
    <source>
        <dbReference type="ARBA" id="ARBA00022692"/>
    </source>
</evidence>
<comment type="subcellular location">
    <subcellularLocation>
        <location evidence="1">Cell membrane</location>
        <topology evidence="1">Multi-pass membrane protein</topology>
    </subcellularLocation>
</comment>
<keyword evidence="9" id="KW-1185">Reference proteome</keyword>
<feature type="transmembrane region" description="Helical" evidence="6">
    <location>
        <begin position="289"/>
        <end position="307"/>
    </location>
</feature>
<dbReference type="InterPro" id="IPR003841">
    <property type="entry name" value="Na/Pi_transpt"/>
</dbReference>
<feature type="transmembrane region" description="Helical" evidence="6">
    <location>
        <begin position="6"/>
        <end position="27"/>
    </location>
</feature>
<evidence type="ECO:0000313" key="8">
    <source>
        <dbReference type="EMBL" id="KIE42203.1"/>
    </source>
</evidence>
<feature type="transmembrane region" description="Helical" evidence="6">
    <location>
        <begin position="80"/>
        <end position="99"/>
    </location>
</feature>
<dbReference type="GO" id="GO:0044341">
    <property type="term" value="P:sodium-dependent phosphate transport"/>
    <property type="evidence" value="ECO:0007669"/>
    <property type="project" value="InterPro"/>
</dbReference>
<organism evidence="8 9">
    <name type="scientific">Geobacter soli</name>
    <dbReference type="NCBI Taxonomy" id="1510391"/>
    <lineage>
        <taxon>Bacteria</taxon>
        <taxon>Pseudomonadati</taxon>
        <taxon>Thermodesulfobacteriota</taxon>
        <taxon>Desulfuromonadia</taxon>
        <taxon>Geobacterales</taxon>
        <taxon>Geobacteraceae</taxon>
        <taxon>Geobacter</taxon>
    </lineage>
</organism>
<evidence type="ECO:0000256" key="5">
    <source>
        <dbReference type="ARBA" id="ARBA00023136"/>
    </source>
</evidence>
<keyword evidence="3 6" id="KW-0812">Transmembrane</keyword>
<dbReference type="Pfam" id="PF01895">
    <property type="entry name" value="PhoU"/>
    <property type="match status" value="1"/>
</dbReference>
<dbReference type="InterPro" id="IPR026022">
    <property type="entry name" value="PhoU_dom"/>
</dbReference>
<name>A0A0C1TS85_9BACT</name>
<keyword evidence="2" id="KW-1003">Cell membrane</keyword>
<evidence type="ECO:0000313" key="9">
    <source>
        <dbReference type="Proteomes" id="UP000031433"/>
    </source>
</evidence>
<dbReference type="SUPFAM" id="SSF109755">
    <property type="entry name" value="PhoU-like"/>
    <property type="match status" value="1"/>
</dbReference>
<gene>
    <name evidence="8" type="ORF">SE37_05990</name>
</gene>
<feature type="transmembrane region" description="Helical" evidence="6">
    <location>
        <begin position="106"/>
        <end position="124"/>
    </location>
</feature>
<dbReference type="GO" id="GO:0005436">
    <property type="term" value="F:sodium:phosphate symporter activity"/>
    <property type="evidence" value="ECO:0007669"/>
    <property type="project" value="InterPro"/>
</dbReference>
<evidence type="ECO:0000256" key="2">
    <source>
        <dbReference type="ARBA" id="ARBA00022475"/>
    </source>
</evidence>
<sequence>MQYLSILEALGGLGVFILGMKTMSEGLQKIAGDRFRRHLERIAGNRLTAALLGSTLSSLLQSSSAACIITVGFINAGLISLYQALGILLGTGIGTTLAVQFIAFKISSFALPAVFVGVCLRCFLRRRRWVNAGELILGAGLLFLGLRIMESNLQPLQEYAIVFTHQGLFIPKRAAAVLFGATLTLLVQSGSTAIAVIMALAGSSLVSFETGAAMVIGELLGTSVITAFASIGGTLEAKRTVFFYFMVNVLAVVVVMLVFPSYLSFVTYISPEDIASSAGISRVLANTHTLFSIMSAVIFLPLIGFFARTAPRIIPGSERASSVEARTVFIDPRVLNTPTIALLQARSELRRMAGISRTMYCEMVEQFFRYDARKAVGIRQKEIAVDILQRDLTDFLVSLSRRELAPEESMEIPVMLQLIGELEHVADQSEAVLDYLRRKKEEKLLFSNAAMTEIRHLARTVEKLVDLAVETMDNPPPDAVEQGRTLRNEVGRQREAMLDGHIKRLSAGKCSVRAGIIYADMITAFVKAADSSVTIIETRKEFT</sequence>
<evidence type="ECO:0000256" key="4">
    <source>
        <dbReference type="ARBA" id="ARBA00022989"/>
    </source>
</evidence>
<protein>
    <submittedName>
        <fullName evidence="8">Sodium:phosphate symporter</fullName>
    </submittedName>
</protein>
<keyword evidence="5 6" id="KW-0472">Membrane</keyword>
<dbReference type="GO" id="GO:0005886">
    <property type="term" value="C:plasma membrane"/>
    <property type="evidence" value="ECO:0007669"/>
    <property type="project" value="UniProtKB-SubCell"/>
</dbReference>